<dbReference type="EMBL" id="JAPDHZ010000002">
    <property type="protein sequence ID" value="MDG0791298.1"/>
    <property type="molecule type" value="Genomic_DNA"/>
</dbReference>
<protein>
    <submittedName>
        <fullName evidence="1">Uncharacterized protein</fullName>
    </submittedName>
</protein>
<accession>A0A9X4QM43</accession>
<dbReference type="Gene3D" id="3.40.50.720">
    <property type="entry name" value="NAD(P)-binding Rossmann-like Domain"/>
    <property type="match status" value="1"/>
</dbReference>
<reference evidence="1 2" key="1">
    <citation type="submission" date="2022-10" db="EMBL/GenBank/DDBJ databases">
        <title>Comparative genomic analysis of Cohnella hashimotonis sp. nov., isolated from the International Space Station.</title>
        <authorList>
            <person name="Simpson A."/>
            <person name="Venkateswaran K."/>
        </authorList>
    </citation>
    <scope>NUCLEOTIDE SEQUENCE [LARGE SCALE GENOMIC DNA]</scope>
    <source>
        <strain evidence="1 2">DSM 18997</strain>
    </source>
</reference>
<evidence type="ECO:0000313" key="1">
    <source>
        <dbReference type="EMBL" id="MDG0791298.1"/>
    </source>
</evidence>
<sequence length="144" mass="16540">MIGVDVNEQRIRYVRELGIGRVMHVNEIGDRRFDLGYDCVGAAPSVQNLLGIVDRHIVIFGVLKGTLQYEAHLWSKGFKLESYRYRPFGTRDRELLIDAVANKGLNTECIQTHHVPFTRYDEAVELSRSQEAIKVHFYPGSDFE</sequence>
<comment type="caution">
    <text evidence="1">The sequence shown here is derived from an EMBL/GenBank/DDBJ whole genome shotgun (WGS) entry which is preliminary data.</text>
</comment>
<keyword evidence="2" id="KW-1185">Reference proteome</keyword>
<dbReference type="SUPFAM" id="SSF51735">
    <property type="entry name" value="NAD(P)-binding Rossmann-fold domains"/>
    <property type="match status" value="1"/>
</dbReference>
<gene>
    <name evidence="1" type="ORF">OMP38_10745</name>
</gene>
<evidence type="ECO:0000313" key="2">
    <source>
        <dbReference type="Proteomes" id="UP001153387"/>
    </source>
</evidence>
<dbReference type="AlphaFoldDB" id="A0A9X4QM43"/>
<name>A0A9X4QM43_9BACL</name>
<proteinExistence type="predicted"/>
<organism evidence="1 2">
    <name type="scientific">Cohnella ginsengisoli</name>
    <dbReference type="NCBI Taxonomy" id="425004"/>
    <lineage>
        <taxon>Bacteria</taxon>
        <taxon>Bacillati</taxon>
        <taxon>Bacillota</taxon>
        <taxon>Bacilli</taxon>
        <taxon>Bacillales</taxon>
        <taxon>Paenibacillaceae</taxon>
        <taxon>Cohnella</taxon>
    </lineage>
</organism>
<dbReference type="RefSeq" id="WP_277565059.1">
    <property type="nucleotide sequence ID" value="NZ_JAPDHZ010000002.1"/>
</dbReference>
<dbReference type="Proteomes" id="UP001153387">
    <property type="component" value="Unassembled WGS sequence"/>
</dbReference>
<dbReference type="Gene3D" id="3.90.180.10">
    <property type="entry name" value="Medium-chain alcohol dehydrogenases, catalytic domain"/>
    <property type="match status" value="1"/>
</dbReference>
<dbReference type="InterPro" id="IPR036291">
    <property type="entry name" value="NAD(P)-bd_dom_sf"/>
</dbReference>